<accession>A0A840NS74</accession>
<sequence>MSDHGEVEVILTALINAATGIDQVVEDMSTVGAEDISDLGDGTDYGHEPLTPAVREFADAWGYGLDRLMRDATGLSESLHDSAQTYAEAENVNIDRFVQGR</sequence>
<dbReference type="GO" id="GO:0009306">
    <property type="term" value="P:protein secretion"/>
    <property type="evidence" value="ECO:0007669"/>
    <property type="project" value="InterPro"/>
</dbReference>
<evidence type="ECO:0008006" key="3">
    <source>
        <dbReference type="Google" id="ProtNLM"/>
    </source>
</evidence>
<proteinExistence type="predicted"/>
<keyword evidence="2" id="KW-1185">Reference proteome</keyword>
<organism evidence="1 2">
    <name type="scientific">Saccharopolyspora gloriosae</name>
    <dbReference type="NCBI Taxonomy" id="455344"/>
    <lineage>
        <taxon>Bacteria</taxon>
        <taxon>Bacillati</taxon>
        <taxon>Actinomycetota</taxon>
        <taxon>Actinomycetes</taxon>
        <taxon>Pseudonocardiales</taxon>
        <taxon>Pseudonocardiaceae</taxon>
        <taxon>Saccharopolyspora</taxon>
    </lineage>
</organism>
<dbReference type="RefSeq" id="WP_184481125.1">
    <property type="nucleotide sequence ID" value="NZ_JACHIV010000001.1"/>
</dbReference>
<name>A0A840NS74_9PSEU</name>
<gene>
    <name evidence="1" type="ORF">BJ969_004155</name>
</gene>
<evidence type="ECO:0000313" key="2">
    <source>
        <dbReference type="Proteomes" id="UP000580474"/>
    </source>
</evidence>
<evidence type="ECO:0000313" key="1">
    <source>
        <dbReference type="EMBL" id="MBB5071067.1"/>
    </source>
</evidence>
<dbReference type="EMBL" id="JACHIV010000001">
    <property type="protein sequence ID" value="MBB5071067.1"/>
    <property type="molecule type" value="Genomic_DNA"/>
</dbReference>
<protein>
    <recommendedName>
        <fullName evidence="3">Excreted virulence factor EspC (Type VII ESX diderm)</fullName>
    </recommendedName>
</protein>
<dbReference type="InterPro" id="IPR022536">
    <property type="entry name" value="EspC"/>
</dbReference>
<dbReference type="Pfam" id="PF10824">
    <property type="entry name" value="T7SS_ESX_EspC"/>
    <property type="match status" value="1"/>
</dbReference>
<comment type="caution">
    <text evidence="1">The sequence shown here is derived from an EMBL/GenBank/DDBJ whole genome shotgun (WGS) entry which is preliminary data.</text>
</comment>
<dbReference type="AlphaFoldDB" id="A0A840NS74"/>
<reference evidence="1 2" key="1">
    <citation type="submission" date="2020-08" db="EMBL/GenBank/DDBJ databases">
        <title>Sequencing the genomes of 1000 actinobacteria strains.</title>
        <authorList>
            <person name="Klenk H.-P."/>
        </authorList>
    </citation>
    <scope>NUCLEOTIDE SEQUENCE [LARGE SCALE GENOMIC DNA]</scope>
    <source>
        <strain evidence="1 2">DSM 45582</strain>
    </source>
</reference>
<dbReference type="Proteomes" id="UP000580474">
    <property type="component" value="Unassembled WGS sequence"/>
</dbReference>